<evidence type="ECO:0000256" key="11">
    <source>
        <dbReference type="ARBA" id="ARBA00023136"/>
    </source>
</evidence>
<evidence type="ECO:0000256" key="6">
    <source>
        <dbReference type="ARBA" id="ARBA00022692"/>
    </source>
</evidence>
<keyword evidence="8" id="KW-0625">Polysaccharide transport</keyword>
<feature type="signal peptide" evidence="16">
    <location>
        <begin position="1"/>
        <end position="26"/>
    </location>
</feature>
<feature type="domain" description="Soluble ligand binding" evidence="18">
    <location>
        <begin position="312"/>
        <end position="363"/>
    </location>
</feature>
<dbReference type="Pfam" id="PF02563">
    <property type="entry name" value="Poly_export"/>
    <property type="match status" value="1"/>
</dbReference>
<keyword evidence="4" id="KW-1134">Transmembrane beta strand</keyword>
<dbReference type="Gene3D" id="3.10.560.10">
    <property type="entry name" value="Outer membrane lipoprotein wza domain like"/>
    <property type="match status" value="5"/>
</dbReference>
<dbReference type="GO" id="GO:0009279">
    <property type="term" value="C:cell outer membrane"/>
    <property type="evidence" value="ECO:0007669"/>
    <property type="project" value="UniProtKB-SubCell"/>
</dbReference>
<name>H3ZAZ1_9ALTE</name>
<evidence type="ECO:0000256" key="16">
    <source>
        <dbReference type="SAM" id="SignalP"/>
    </source>
</evidence>
<keyword evidence="12" id="KW-0564">Palmitate</keyword>
<feature type="chain" id="PRO_5003591627" evidence="16">
    <location>
        <begin position="27"/>
        <end position="941"/>
    </location>
</feature>
<dbReference type="InterPro" id="IPR019554">
    <property type="entry name" value="Soluble_ligand-bd"/>
</dbReference>
<evidence type="ECO:0000313" key="20">
    <source>
        <dbReference type="EMBL" id="EHR42105.1"/>
    </source>
</evidence>
<evidence type="ECO:0000256" key="10">
    <source>
        <dbReference type="ARBA" id="ARBA00023114"/>
    </source>
</evidence>
<dbReference type="Pfam" id="PF10531">
    <property type="entry name" value="SLBB"/>
    <property type="match status" value="3"/>
</dbReference>
<feature type="domain" description="Soluble ligand binding" evidence="18">
    <location>
        <begin position="616"/>
        <end position="666"/>
    </location>
</feature>
<evidence type="ECO:0000256" key="1">
    <source>
        <dbReference type="ARBA" id="ARBA00004571"/>
    </source>
</evidence>
<evidence type="ECO:0000256" key="7">
    <source>
        <dbReference type="ARBA" id="ARBA00022729"/>
    </source>
</evidence>
<keyword evidence="21" id="KW-1185">Reference proteome</keyword>
<evidence type="ECO:0000256" key="8">
    <source>
        <dbReference type="ARBA" id="ARBA00023047"/>
    </source>
</evidence>
<dbReference type="GO" id="GO:0015288">
    <property type="term" value="F:porin activity"/>
    <property type="evidence" value="ECO:0007669"/>
    <property type="project" value="UniProtKB-KW"/>
</dbReference>
<evidence type="ECO:0000259" key="18">
    <source>
        <dbReference type="Pfam" id="PF10531"/>
    </source>
</evidence>
<protein>
    <submittedName>
        <fullName evidence="20">Polysaccharide export protein</fullName>
    </submittedName>
</protein>
<dbReference type="PANTHER" id="PTHR33619:SF3">
    <property type="entry name" value="POLYSACCHARIDE EXPORT PROTEIN GFCE-RELATED"/>
    <property type="match status" value="1"/>
</dbReference>
<dbReference type="AlphaFoldDB" id="H3ZAZ1"/>
<feature type="compositionally biased region" description="Polar residues" evidence="15">
    <location>
        <begin position="75"/>
        <end position="88"/>
    </location>
</feature>
<evidence type="ECO:0000256" key="15">
    <source>
        <dbReference type="SAM" id="MobiDB-lite"/>
    </source>
</evidence>
<dbReference type="PANTHER" id="PTHR33619">
    <property type="entry name" value="POLYSACCHARIDE EXPORT PROTEIN GFCE-RELATED"/>
    <property type="match status" value="1"/>
</dbReference>
<comment type="caution">
    <text evidence="20">The sequence shown here is derived from an EMBL/GenBank/DDBJ whole genome shotgun (WGS) entry which is preliminary data.</text>
</comment>
<keyword evidence="5" id="KW-0762">Sugar transport</keyword>
<dbReference type="STRING" id="1129374.AJE_02471"/>
<evidence type="ECO:0000256" key="13">
    <source>
        <dbReference type="ARBA" id="ARBA00023237"/>
    </source>
</evidence>
<keyword evidence="9" id="KW-0406">Ion transport</keyword>
<proteinExistence type="inferred from homology"/>
<feature type="domain" description="Polysaccharide export protein N-terminal" evidence="17">
    <location>
        <begin position="147"/>
        <end position="221"/>
    </location>
</feature>
<evidence type="ECO:0000256" key="4">
    <source>
        <dbReference type="ARBA" id="ARBA00022452"/>
    </source>
</evidence>
<dbReference type="InterPro" id="IPR054765">
    <property type="entry name" value="SLBB_dom"/>
</dbReference>
<feature type="domain" description="SLBB" evidence="19">
    <location>
        <begin position="837"/>
        <end position="908"/>
    </location>
</feature>
<dbReference type="RefSeq" id="WP_008949515.1">
    <property type="nucleotide sequence ID" value="NZ_AHTH01000005.1"/>
</dbReference>
<evidence type="ECO:0000256" key="14">
    <source>
        <dbReference type="ARBA" id="ARBA00023288"/>
    </source>
</evidence>
<keyword evidence="6" id="KW-0812">Transmembrane</keyword>
<dbReference type="Gene3D" id="3.30.1950.10">
    <property type="entry name" value="wza like domain"/>
    <property type="match status" value="1"/>
</dbReference>
<evidence type="ECO:0000313" key="21">
    <source>
        <dbReference type="Proteomes" id="UP000012046"/>
    </source>
</evidence>
<evidence type="ECO:0000259" key="19">
    <source>
        <dbReference type="Pfam" id="PF22461"/>
    </source>
</evidence>
<dbReference type="GO" id="GO:0006811">
    <property type="term" value="P:monoatomic ion transport"/>
    <property type="evidence" value="ECO:0007669"/>
    <property type="project" value="UniProtKB-KW"/>
</dbReference>
<feature type="region of interest" description="Disordered" evidence="15">
    <location>
        <begin position="63"/>
        <end position="88"/>
    </location>
</feature>
<comment type="similarity">
    <text evidence="2">Belongs to the BexD/CtrA/VexA family.</text>
</comment>
<keyword evidence="11" id="KW-0472">Membrane</keyword>
<evidence type="ECO:0000259" key="17">
    <source>
        <dbReference type="Pfam" id="PF02563"/>
    </source>
</evidence>
<evidence type="ECO:0000256" key="5">
    <source>
        <dbReference type="ARBA" id="ARBA00022597"/>
    </source>
</evidence>
<dbReference type="eggNOG" id="COG1596">
    <property type="taxonomic scope" value="Bacteria"/>
</dbReference>
<dbReference type="EMBL" id="AHTH01000005">
    <property type="protein sequence ID" value="EHR42105.1"/>
    <property type="molecule type" value="Genomic_DNA"/>
</dbReference>
<evidence type="ECO:0000256" key="3">
    <source>
        <dbReference type="ARBA" id="ARBA00022448"/>
    </source>
</evidence>
<feature type="domain" description="Soluble ligand binding" evidence="18">
    <location>
        <begin position="706"/>
        <end position="746"/>
    </location>
</feature>
<evidence type="ECO:0000256" key="12">
    <source>
        <dbReference type="ARBA" id="ARBA00023139"/>
    </source>
</evidence>
<evidence type="ECO:0000256" key="9">
    <source>
        <dbReference type="ARBA" id="ARBA00023065"/>
    </source>
</evidence>
<gene>
    <name evidence="20" type="ORF">AJE_02471</name>
</gene>
<keyword evidence="14" id="KW-0449">Lipoprotein</keyword>
<accession>H3ZAZ1</accession>
<keyword evidence="10" id="KW-0626">Porin</keyword>
<dbReference type="InterPro" id="IPR003715">
    <property type="entry name" value="Poly_export_N"/>
</dbReference>
<keyword evidence="7 16" id="KW-0732">Signal</keyword>
<dbReference type="Proteomes" id="UP000012046">
    <property type="component" value="Unassembled WGS sequence"/>
</dbReference>
<keyword evidence="13" id="KW-0998">Cell outer membrane</keyword>
<evidence type="ECO:0000256" key="2">
    <source>
        <dbReference type="ARBA" id="ARBA00009450"/>
    </source>
</evidence>
<organism evidence="20 21">
    <name type="scientific">Alishewanella jeotgali KCTC 22429</name>
    <dbReference type="NCBI Taxonomy" id="1129374"/>
    <lineage>
        <taxon>Bacteria</taxon>
        <taxon>Pseudomonadati</taxon>
        <taxon>Pseudomonadota</taxon>
        <taxon>Gammaproteobacteria</taxon>
        <taxon>Alteromonadales</taxon>
        <taxon>Alteromonadaceae</taxon>
        <taxon>Alishewanella</taxon>
    </lineage>
</organism>
<dbReference type="InterPro" id="IPR049712">
    <property type="entry name" value="Poly_export"/>
</dbReference>
<sequence>MRLSKSLFRAIAACTLGVFLSAGAMAQQITAAQIEQFKQLPRAQQEAIAAQYGVDLSQLTGPAVATPMQPAPSLQELTTPRRPQSEQAEQWNNTIERATANVDKAENGDKAAKPTQKARNLRQNLKQFGYDLFAGTPSTFAPVSDIPVPTDYIVGPGDSIRIQLYGKENIQQELNVDRNGQIFFPGIGPIMVAGLTFSELRQNLATVVQQQMIGNQLNVTMGELRSIRVFVLGEAFQPGAYTISSLSTATHAIMAAGGVKKIGSLRNIEIKRSGKTVAQLDLYNLLLRGDTSADIMLQPGDVVFIPTIERTVGIGGEVLRPAIYELKNERTADDIVRLAGGFLPTAFPAVSRLERIDANGAKMLKDIDLTQAAGKATTLRQGDILEVYSVLDQIENIVQLTGHVHRPGGFGWREGMRISDVLPDMRELLPNPDLNYGIIRREVYPTREIEVIAFNPALAITQPGSAANLLLQPRDKLFLFGANEDRTERLQGLIAELRNQARFLQPPKVVSIVGFSRFNGNYPLTKGMTLADLLKAGFDLDQFADKNYALISRFNSATVKTSVQVVSLASPQDLALPLQELDTLHVFSMVEPREPVVAGLINKLTQQADKETPQLVVNIEGDVRFPGRYPLTSGMTAQQLIDVAGGFRESSYAVTAELTRRSTDGSAVFSTEHRALALDNASVTALSPLDTLQIKRIPDWRETNTVRLVGEVKFPGTYTIKKGERLADVINRAGGFTTQAHPEAAVFSRASIRENERKQLDALRLSLQQQLAAQSATVGTTGPSIAEAEELAAKLNEAEAIGRLVIDMNSALAGVRGQNIQLEDGDEIFVPQRRNAISIIGEVHNPSSHVFTAGLSVQDYLNRAGGFKQRADQKAVYVIKADGSVMSRSSSWFAINRNRLEAGDTIVVPLNTEYKDGLTIWATATQIIYNSAVAIAAIATL</sequence>
<dbReference type="GO" id="GO:0046930">
    <property type="term" value="C:pore complex"/>
    <property type="evidence" value="ECO:0007669"/>
    <property type="project" value="UniProtKB-KW"/>
</dbReference>
<comment type="subcellular location">
    <subcellularLocation>
        <location evidence="1">Cell outer membrane</location>
        <topology evidence="1">Multi-pass membrane protein</topology>
    </subcellularLocation>
</comment>
<dbReference type="GO" id="GO:0015159">
    <property type="term" value="F:polysaccharide transmembrane transporter activity"/>
    <property type="evidence" value="ECO:0007669"/>
    <property type="project" value="InterPro"/>
</dbReference>
<reference evidence="20 21" key="1">
    <citation type="journal article" date="2012" name="J. Bacteriol.">
        <title>Genome Sequence of Extracellular-Protease-Producing Alishewanella jeotgali Isolated from Traditional Korean Fermented Seafood.</title>
        <authorList>
            <person name="Jung J."/>
            <person name="Chun J."/>
            <person name="Park W."/>
        </authorList>
    </citation>
    <scope>NUCLEOTIDE SEQUENCE [LARGE SCALE GENOMIC DNA]</scope>
    <source>
        <strain evidence="20 21">KCTC 22429</strain>
    </source>
</reference>
<dbReference type="Pfam" id="PF22461">
    <property type="entry name" value="SLBB_2"/>
    <property type="match status" value="2"/>
</dbReference>
<dbReference type="PATRIC" id="fig|1129374.4.peg.500"/>
<feature type="domain" description="SLBB" evidence="19">
    <location>
        <begin position="228"/>
        <end position="305"/>
    </location>
</feature>
<keyword evidence="3" id="KW-0813">Transport</keyword>